<dbReference type="Pfam" id="PF01979">
    <property type="entry name" value="Amidohydro_1"/>
    <property type="match status" value="1"/>
</dbReference>
<evidence type="ECO:0000313" key="3">
    <source>
        <dbReference type="Proteomes" id="UP000517523"/>
    </source>
</evidence>
<dbReference type="Gene3D" id="3.20.20.140">
    <property type="entry name" value="Metal-dependent hydrolases"/>
    <property type="match status" value="1"/>
</dbReference>
<dbReference type="InterPro" id="IPR011059">
    <property type="entry name" value="Metal-dep_hydrolase_composite"/>
</dbReference>
<reference evidence="2 3" key="1">
    <citation type="submission" date="2020-08" db="EMBL/GenBank/DDBJ databases">
        <title>Genomic Encyclopedia of Type Strains, Phase III (KMG-III): the genomes of soil and plant-associated and newly described type strains.</title>
        <authorList>
            <person name="Whitman W."/>
        </authorList>
    </citation>
    <scope>NUCLEOTIDE SEQUENCE [LARGE SCALE GENOMIC DNA]</scope>
    <source>
        <strain evidence="2 3">CECT 5831</strain>
    </source>
</reference>
<dbReference type="NCBIfam" id="TIGR02318">
    <property type="entry name" value="phosphono_phnM"/>
    <property type="match status" value="1"/>
</dbReference>
<dbReference type="SUPFAM" id="SSF51556">
    <property type="entry name" value="Metallo-dependent hydrolases"/>
    <property type="match status" value="1"/>
</dbReference>
<dbReference type="GO" id="GO:0016810">
    <property type="term" value="F:hydrolase activity, acting on carbon-nitrogen (but not peptide) bonds"/>
    <property type="evidence" value="ECO:0007669"/>
    <property type="project" value="InterPro"/>
</dbReference>
<dbReference type="Gene3D" id="2.30.40.10">
    <property type="entry name" value="Urease, subunit C, domain 1"/>
    <property type="match status" value="2"/>
</dbReference>
<dbReference type="PANTHER" id="PTHR43135">
    <property type="entry name" value="ALPHA-D-RIBOSE 1-METHYLPHOSPHONATE 5-TRIPHOSPHATE DIPHOSPHATASE"/>
    <property type="match status" value="1"/>
</dbReference>
<dbReference type="PANTHER" id="PTHR43135:SF3">
    <property type="entry name" value="ALPHA-D-RIBOSE 1-METHYLPHOSPHONATE 5-TRIPHOSPHATE DIPHOSPHATASE"/>
    <property type="match status" value="1"/>
</dbReference>
<evidence type="ECO:0000259" key="1">
    <source>
        <dbReference type="Pfam" id="PF01979"/>
    </source>
</evidence>
<proteinExistence type="predicted"/>
<dbReference type="NCBIfam" id="NF011987">
    <property type="entry name" value="PRK15446.2-3"/>
    <property type="match status" value="1"/>
</dbReference>
<dbReference type="InterPro" id="IPR006680">
    <property type="entry name" value="Amidohydro-rel"/>
</dbReference>
<dbReference type="EMBL" id="JACHXJ010000002">
    <property type="protein sequence ID" value="MBB3127246.1"/>
    <property type="molecule type" value="Genomic_DNA"/>
</dbReference>
<dbReference type="NCBIfam" id="NF011990">
    <property type="entry name" value="PRK15446.2-6"/>
    <property type="match status" value="1"/>
</dbReference>
<accession>A0A839TKE4</accession>
<dbReference type="InterPro" id="IPR032466">
    <property type="entry name" value="Metal_Hydrolase"/>
</dbReference>
<dbReference type="Proteomes" id="UP000517523">
    <property type="component" value="Unassembled WGS sequence"/>
</dbReference>
<dbReference type="PIRSF" id="PIRSF038971">
    <property type="entry name" value="PhnM"/>
    <property type="match status" value="1"/>
</dbReference>
<protein>
    <submittedName>
        <fullName evidence="2">Alpha-D-ribose 1-methylphosphonate 5-triphosphate diphosphatase</fullName>
        <ecNumber evidence="2">3.6.1.63</ecNumber>
    </submittedName>
</protein>
<comment type="caution">
    <text evidence="2">The sequence shown here is derived from an EMBL/GenBank/DDBJ whole genome shotgun (WGS) entry which is preliminary data.</text>
</comment>
<dbReference type="AlphaFoldDB" id="A0A839TKE4"/>
<evidence type="ECO:0000313" key="2">
    <source>
        <dbReference type="EMBL" id="MBB3127246.1"/>
    </source>
</evidence>
<dbReference type="InterPro" id="IPR051781">
    <property type="entry name" value="Metallo-dep_Hydrolase"/>
</dbReference>
<sequence>MFLITNARIITEEGVLSGYDLLIQGDRIGRIAPQGVIAVDTQTEVLDAAGGYLSPGFIDIHSDYIEHMAAPRPTSLMDFRLSLRETEKELITHGITTMFHSLSIFRGSEYKYRPIREPDNVRKLLELIEESHTSQHLVRHRFHARFEIDNLLEVDNLRNYIAEKKVHLVSFMDHTPGQGQYRDLEIYKATVKGYDDMTDEGIDELIRRHQSKEKMTIEGIREIAGLAREAGIAVASHDDDSLDKLELVQGFGATISEFPITLEIARRAKQQGMYTVAGAPNVILGGSHSGNLSAAEAIQEKSIDILCSDYYPAALLHAVFFLVDRCGQDLADMFRLVTLHPARAVNLDHEIGSVREGKKADLILIEKIDGDFPVITAVFVDGKLIQRTHYRDHEGGKGIEQSAHDRTLVQNVHSV</sequence>
<name>A0A839TKE4_9BACL</name>
<gene>
    <name evidence="2" type="ORF">FHS19_001900</name>
</gene>
<dbReference type="GO" id="GO:0019700">
    <property type="term" value="P:organic phosphonate catabolic process"/>
    <property type="evidence" value="ECO:0007669"/>
    <property type="project" value="InterPro"/>
</dbReference>
<dbReference type="SUPFAM" id="SSF51338">
    <property type="entry name" value="Composite domain of metallo-dependent hydrolases"/>
    <property type="match status" value="1"/>
</dbReference>
<dbReference type="EC" id="3.6.1.63" evidence="2"/>
<organism evidence="2 3">
    <name type="scientific">Paenibacillus rhizosphaerae</name>
    <dbReference type="NCBI Taxonomy" id="297318"/>
    <lineage>
        <taxon>Bacteria</taxon>
        <taxon>Bacillati</taxon>
        <taxon>Bacillota</taxon>
        <taxon>Bacilli</taxon>
        <taxon>Bacillales</taxon>
        <taxon>Paenibacillaceae</taxon>
        <taxon>Paenibacillus</taxon>
    </lineage>
</organism>
<dbReference type="InterPro" id="IPR012696">
    <property type="entry name" value="PhnM"/>
</dbReference>
<feature type="domain" description="Amidohydrolase-related" evidence="1">
    <location>
        <begin position="52"/>
        <end position="384"/>
    </location>
</feature>
<keyword evidence="2" id="KW-0378">Hydrolase</keyword>
<dbReference type="NCBIfam" id="NF011984">
    <property type="entry name" value="PRK15446.1-5"/>
    <property type="match status" value="1"/>
</dbReference>